<evidence type="ECO:0000256" key="1">
    <source>
        <dbReference type="ARBA" id="ARBA00023157"/>
    </source>
</evidence>
<dbReference type="InterPro" id="IPR043504">
    <property type="entry name" value="Peptidase_S1_PA_chymotrypsin"/>
</dbReference>
<sequence>MSKVVDKFCFSKEIFFVVIFLIAVFSFFVVTNKINSNQKTTVTKAETTLPIIGGRPADPGEWPFMVFIYNKKYLENHKREYVDYKYPHKTYVSQSAIGGAFCGGTLIANQWVLTAAHCLNNVEEKNVYDQSLKKYVKKYVVTKKNPNDIGIAVGFTDSRENILKEDWEKRFMDIEYLYPHLSYAENIPLGKHFLDIGLIKLKNKSSYKTISLNNNPRLISKDKQIKILGWGTRSTFFLNYAPNFYLYEADTKISANTNSYGYFFSSDPNGNPCYGDSGGPAIGFDKSGSMQVGIIHSGNSEGCVDSWYLDVSRQLEWIYQISGVKASSGSFIGKPSEWITPTITKVPTPKNK</sequence>
<dbReference type="PRINTS" id="PR00722">
    <property type="entry name" value="CHYMOTRYPSIN"/>
</dbReference>
<dbReference type="Gene3D" id="2.40.10.10">
    <property type="entry name" value="Trypsin-like serine proteases"/>
    <property type="match status" value="1"/>
</dbReference>
<evidence type="ECO:0000313" key="4">
    <source>
        <dbReference type="EMBL" id="KKP86817.1"/>
    </source>
</evidence>
<reference evidence="4 5" key="1">
    <citation type="journal article" date="2015" name="Nature">
        <title>rRNA introns, odd ribosomes, and small enigmatic genomes across a large radiation of phyla.</title>
        <authorList>
            <person name="Brown C.T."/>
            <person name="Hug L.A."/>
            <person name="Thomas B.C."/>
            <person name="Sharon I."/>
            <person name="Castelle C.J."/>
            <person name="Singh A."/>
            <person name="Wilkins M.J."/>
            <person name="Williams K.H."/>
            <person name="Banfield J.F."/>
        </authorList>
    </citation>
    <scope>NUCLEOTIDE SEQUENCE [LARGE SCALE GENOMIC DNA]</scope>
</reference>
<keyword evidence="2" id="KW-0812">Transmembrane</keyword>
<evidence type="ECO:0000259" key="3">
    <source>
        <dbReference type="PROSITE" id="PS50240"/>
    </source>
</evidence>
<keyword evidence="1" id="KW-1015">Disulfide bond</keyword>
<organism evidence="4 5">
    <name type="scientific">Candidatus Roizmanbacteria bacterium GW2011_GWA2_35_8</name>
    <dbReference type="NCBI Taxonomy" id="1618479"/>
    <lineage>
        <taxon>Bacteria</taxon>
        <taxon>Candidatus Roizmaniibacteriota</taxon>
    </lineage>
</organism>
<dbReference type="SUPFAM" id="SSF50494">
    <property type="entry name" value="Trypsin-like serine proteases"/>
    <property type="match status" value="1"/>
</dbReference>
<accession>A0A0G0G4Z1</accession>
<dbReference type="PANTHER" id="PTHR24256">
    <property type="entry name" value="TRYPTASE-RELATED"/>
    <property type="match status" value="1"/>
</dbReference>
<dbReference type="InterPro" id="IPR009003">
    <property type="entry name" value="Peptidase_S1_PA"/>
</dbReference>
<dbReference type="PROSITE" id="PS50240">
    <property type="entry name" value="TRYPSIN_DOM"/>
    <property type="match status" value="1"/>
</dbReference>
<dbReference type="SMART" id="SM00020">
    <property type="entry name" value="Tryp_SPc"/>
    <property type="match status" value="1"/>
</dbReference>
<dbReference type="EMBL" id="LBQX01000013">
    <property type="protein sequence ID" value="KKP86817.1"/>
    <property type="molecule type" value="Genomic_DNA"/>
</dbReference>
<feature type="domain" description="Peptidase S1" evidence="3">
    <location>
        <begin position="51"/>
        <end position="323"/>
    </location>
</feature>
<dbReference type="InterPro" id="IPR001254">
    <property type="entry name" value="Trypsin_dom"/>
</dbReference>
<dbReference type="Pfam" id="PF00089">
    <property type="entry name" value="Trypsin"/>
    <property type="match status" value="1"/>
</dbReference>
<gene>
    <name evidence="4" type="ORF">UR89_C0013G0005</name>
</gene>
<dbReference type="InterPro" id="IPR001314">
    <property type="entry name" value="Peptidase_S1A"/>
</dbReference>
<dbReference type="AlphaFoldDB" id="A0A0G0G4Z1"/>
<dbReference type="PROSITE" id="PS00134">
    <property type="entry name" value="TRYPSIN_HIS"/>
    <property type="match status" value="1"/>
</dbReference>
<evidence type="ECO:0000256" key="2">
    <source>
        <dbReference type="SAM" id="Phobius"/>
    </source>
</evidence>
<dbReference type="GO" id="GO:0006508">
    <property type="term" value="P:proteolysis"/>
    <property type="evidence" value="ECO:0007669"/>
    <property type="project" value="InterPro"/>
</dbReference>
<dbReference type="InterPro" id="IPR051487">
    <property type="entry name" value="Ser/Thr_Proteases_Immune/Dev"/>
</dbReference>
<feature type="transmembrane region" description="Helical" evidence="2">
    <location>
        <begin position="12"/>
        <end position="30"/>
    </location>
</feature>
<protein>
    <recommendedName>
        <fullName evidence="3">Peptidase S1 domain-containing protein</fullName>
    </recommendedName>
</protein>
<dbReference type="InterPro" id="IPR018114">
    <property type="entry name" value="TRYPSIN_HIS"/>
</dbReference>
<comment type="caution">
    <text evidence="4">The sequence shown here is derived from an EMBL/GenBank/DDBJ whole genome shotgun (WGS) entry which is preliminary data.</text>
</comment>
<dbReference type="Proteomes" id="UP000034536">
    <property type="component" value="Unassembled WGS sequence"/>
</dbReference>
<proteinExistence type="predicted"/>
<name>A0A0G0G4Z1_9BACT</name>
<evidence type="ECO:0000313" key="5">
    <source>
        <dbReference type="Proteomes" id="UP000034536"/>
    </source>
</evidence>
<keyword evidence="2" id="KW-1133">Transmembrane helix</keyword>
<dbReference type="GO" id="GO:0004252">
    <property type="term" value="F:serine-type endopeptidase activity"/>
    <property type="evidence" value="ECO:0007669"/>
    <property type="project" value="InterPro"/>
</dbReference>
<keyword evidence="2" id="KW-0472">Membrane</keyword>